<dbReference type="Proteomes" id="UP000800082">
    <property type="component" value="Unassembled WGS sequence"/>
</dbReference>
<feature type="transmembrane region" description="Helical" evidence="2">
    <location>
        <begin position="51"/>
        <end position="72"/>
    </location>
</feature>
<evidence type="ECO:0000313" key="4">
    <source>
        <dbReference type="EMBL" id="KAF1933760.1"/>
    </source>
</evidence>
<feature type="transmembrane region" description="Helical" evidence="2">
    <location>
        <begin position="111"/>
        <end position="129"/>
    </location>
</feature>
<evidence type="ECO:0000259" key="3">
    <source>
        <dbReference type="Pfam" id="PF04982"/>
    </source>
</evidence>
<organism evidence="4 5">
    <name type="scientific">Didymella exigua CBS 183.55</name>
    <dbReference type="NCBI Taxonomy" id="1150837"/>
    <lineage>
        <taxon>Eukaryota</taxon>
        <taxon>Fungi</taxon>
        <taxon>Dikarya</taxon>
        <taxon>Ascomycota</taxon>
        <taxon>Pezizomycotina</taxon>
        <taxon>Dothideomycetes</taxon>
        <taxon>Pleosporomycetidae</taxon>
        <taxon>Pleosporales</taxon>
        <taxon>Pleosporineae</taxon>
        <taxon>Didymellaceae</taxon>
        <taxon>Didymella</taxon>
    </lineage>
</organism>
<dbReference type="RefSeq" id="XP_033454008.1">
    <property type="nucleotide sequence ID" value="XM_033598550.1"/>
</dbReference>
<sequence length="333" mass="36642">MSVFKKAESWQLDIDRYLNRVIPASPLHKLPTSVSRFLGYRREQKQDVGNVLGAFWSLVGAFCGLAVVAAVFNNTEGIQRHAPPAFIASFGASAILEYNAVRSPLGQPRNALLGHTFSALIGVGVSKLFQLNSDYEKIKWIAGATGCAIASAAMLLTGTVHPPGGASAVLAATEPAITAMGWFFVPLVMWGATLMIIVGLFLNNIQRQFPIYWWTPLDIGRAKTKDIETVPNGRGGLERKETEEEQRYDQPYEKIKITGAKVILPEALSLNKDEAELLERLRERLRRRVYAERVEKNTDNTDLSSGRSSADFTMVPTRSEGARSNSESSRSGK</sequence>
<reference evidence="4" key="1">
    <citation type="journal article" date="2020" name="Stud. Mycol.">
        <title>101 Dothideomycetes genomes: a test case for predicting lifestyles and emergence of pathogens.</title>
        <authorList>
            <person name="Haridas S."/>
            <person name="Albert R."/>
            <person name="Binder M."/>
            <person name="Bloem J."/>
            <person name="Labutti K."/>
            <person name="Salamov A."/>
            <person name="Andreopoulos B."/>
            <person name="Baker S."/>
            <person name="Barry K."/>
            <person name="Bills G."/>
            <person name="Bluhm B."/>
            <person name="Cannon C."/>
            <person name="Castanera R."/>
            <person name="Culley D."/>
            <person name="Daum C."/>
            <person name="Ezra D."/>
            <person name="Gonzalez J."/>
            <person name="Henrissat B."/>
            <person name="Kuo A."/>
            <person name="Liang C."/>
            <person name="Lipzen A."/>
            <person name="Lutzoni F."/>
            <person name="Magnuson J."/>
            <person name="Mondo S."/>
            <person name="Nolan M."/>
            <person name="Ohm R."/>
            <person name="Pangilinan J."/>
            <person name="Park H.-J."/>
            <person name="Ramirez L."/>
            <person name="Alfaro M."/>
            <person name="Sun H."/>
            <person name="Tritt A."/>
            <person name="Yoshinaga Y."/>
            <person name="Zwiers L.-H."/>
            <person name="Turgeon B."/>
            <person name="Goodwin S."/>
            <person name="Spatafora J."/>
            <person name="Crous P."/>
            <person name="Grigoriev I."/>
        </authorList>
    </citation>
    <scope>NUCLEOTIDE SEQUENCE</scope>
    <source>
        <strain evidence="4">CBS 183.55</strain>
    </source>
</reference>
<dbReference type="EMBL" id="ML978957">
    <property type="protein sequence ID" value="KAF1933760.1"/>
    <property type="molecule type" value="Genomic_DNA"/>
</dbReference>
<feature type="compositionally biased region" description="Polar residues" evidence="1">
    <location>
        <begin position="322"/>
        <end position="333"/>
    </location>
</feature>
<proteinExistence type="predicted"/>
<dbReference type="Pfam" id="PF04982">
    <property type="entry name" value="TM_HPP"/>
    <property type="match status" value="1"/>
</dbReference>
<evidence type="ECO:0000313" key="5">
    <source>
        <dbReference type="Proteomes" id="UP000800082"/>
    </source>
</evidence>
<accession>A0A6A5S2C1</accession>
<feature type="transmembrane region" description="Helical" evidence="2">
    <location>
        <begin position="141"/>
        <end position="160"/>
    </location>
</feature>
<dbReference type="PANTHER" id="PTHR33741">
    <property type="entry name" value="TRANSMEMBRANE PROTEIN DDB_G0269096-RELATED"/>
    <property type="match status" value="1"/>
</dbReference>
<protein>
    <recommendedName>
        <fullName evidence="3">HPP transmembrane region domain-containing protein</fullName>
    </recommendedName>
</protein>
<keyword evidence="2" id="KW-0812">Transmembrane</keyword>
<dbReference type="AlphaFoldDB" id="A0A6A5S2C1"/>
<keyword evidence="2" id="KW-1133">Transmembrane helix</keyword>
<dbReference type="GeneID" id="54356217"/>
<dbReference type="OrthoDB" id="2016548at2759"/>
<gene>
    <name evidence="4" type="ORF">M421DRAFT_97820</name>
</gene>
<dbReference type="InterPro" id="IPR058581">
    <property type="entry name" value="TM_HPP"/>
</dbReference>
<feature type="domain" description="HPP transmembrane region" evidence="3">
    <location>
        <begin position="50"/>
        <end position="210"/>
    </location>
</feature>
<feature type="region of interest" description="Disordered" evidence="1">
    <location>
        <begin position="295"/>
        <end position="333"/>
    </location>
</feature>
<name>A0A6A5S2C1_9PLEO</name>
<dbReference type="InterPro" id="IPR007065">
    <property type="entry name" value="HPP"/>
</dbReference>
<dbReference type="PANTHER" id="PTHR33741:SF5">
    <property type="entry name" value="TRANSMEMBRANE PROTEIN DDB_G0269096-RELATED"/>
    <property type="match status" value="1"/>
</dbReference>
<keyword evidence="5" id="KW-1185">Reference proteome</keyword>
<evidence type="ECO:0000256" key="1">
    <source>
        <dbReference type="SAM" id="MobiDB-lite"/>
    </source>
</evidence>
<feature type="transmembrane region" description="Helical" evidence="2">
    <location>
        <begin position="180"/>
        <end position="202"/>
    </location>
</feature>
<evidence type="ECO:0000256" key="2">
    <source>
        <dbReference type="SAM" id="Phobius"/>
    </source>
</evidence>
<keyword evidence="2" id="KW-0472">Membrane</keyword>
<feature type="compositionally biased region" description="Polar residues" evidence="1">
    <location>
        <begin position="300"/>
        <end position="311"/>
    </location>
</feature>